<dbReference type="KEGG" id="rsi:Runsl_2261"/>
<dbReference type="Pfam" id="PF00072">
    <property type="entry name" value="Response_reg"/>
    <property type="match status" value="1"/>
</dbReference>
<reference evidence="5" key="1">
    <citation type="submission" date="2011-06" db="EMBL/GenBank/DDBJ databases">
        <title>The complete genome of chromosome of Runella slithyformis DSM 19594.</title>
        <authorList>
            <consortium name="US DOE Joint Genome Institute (JGI-PGF)"/>
            <person name="Lucas S."/>
            <person name="Han J."/>
            <person name="Lapidus A."/>
            <person name="Bruce D."/>
            <person name="Goodwin L."/>
            <person name="Pitluck S."/>
            <person name="Peters L."/>
            <person name="Kyrpides N."/>
            <person name="Mavromatis K."/>
            <person name="Ivanova N."/>
            <person name="Ovchinnikova G."/>
            <person name="Zhang X."/>
            <person name="Misra M."/>
            <person name="Detter J.C."/>
            <person name="Tapia R."/>
            <person name="Han C."/>
            <person name="Land M."/>
            <person name="Hauser L."/>
            <person name="Markowitz V."/>
            <person name="Cheng J.-F."/>
            <person name="Hugenholtz P."/>
            <person name="Woyke T."/>
            <person name="Wu D."/>
            <person name="Tindall B."/>
            <person name="Faehrich R."/>
            <person name="Brambilla E."/>
            <person name="Klenk H.-P."/>
            <person name="Eisen J.A."/>
        </authorList>
    </citation>
    <scope>NUCLEOTIDE SEQUENCE [LARGE SCALE GENOMIC DNA]</scope>
    <source>
        <strain evidence="5">ATCC 29530 / DSM 19594 / LMG 11500 / NCIMB 11436 / LSU 4</strain>
    </source>
</reference>
<dbReference type="InterPro" id="IPR007492">
    <property type="entry name" value="LytTR_DNA-bd_dom"/>
</dbReference>
<keyword evidence="5" id="KW-1185">Reference proteome</keyword>
<dbReference type="EMBL" id="CP002859">
    <property type="protein sequence ID" value="AEI48673.1"/>
    <property type="molecule type" value="Genomic_DNA"/>
</dbReference>
<dbReference type="SUPFAM" id="SSF52172">
    <property type="entry name" value="CheY-like"/>
    <property type="match status" value="1"/>
</dbReference>
<evidence type="ECO:0000256" key="1">
    <source>
        <dbReference type="ARBA" id="ARBA00022553"/>
    </source>
</evidence>
<gene>
    <name evidence="4" type="ordered locus">Runsl_2261</name>
</gene>
<dbReference type="PROSITE" id="PS50110">
    <property type="entry name" value="RESPONSE_REGULATORY"/>
    <property type="match status" value="1"/>
</dbReference>
<reference evidence="4 5" key="2">
    <citation type="journal article" date="2012" name="Stand. Genomic Sci.">
        <title>Complete genome sequence of the aquatic bacterium Runella slithyformis type strain (LSU 4(T)).</title>
        <authorList>
            <person name="Copeland A."/>
            <person name="Zhang X."/>
            <person name="Misra M."/>
            <person name="Lapidus A."/>
            <person name="Nolan M."/>
            <person name="Lucas S."/>
            <person name="Deshpande S."/>
            <person name="Cheng J.F."/>
            <person name="Tapia R."/>
            <person name="Goodwin L.A."/>
            <person name="Pitluck S."/>
            <person name="Liolios K."/>
            <person name="Pagani I."/>
            <person name="Ivanova N."/>
            <person name="Mikhailova N."/>
            <person name="Pati A."/>
            <person name="Chen A."/>
            <person name="Palaniappan K."/>
            <person name="Land M."/>
            <person name="Hauser L."/>
            <person name="Pan C."/>
            <person name="Jeffries C.D."/>
            <person name="Detter J.C."/>
            <person name="Brambilla E.M."/>
            <person name="Rohde M."/>
            <person name="Djao O.D."/>
            <person name="Goker M."/>
            <person name="Sikorski J."/>
            <person name="Tindall B.J."/>
            <person name="Woyke T."/>
            <person name="Bristow J."/>
            <person name="Eisen J.A."/>
            <person name="Markowitz V."/>
            <person name="Hugenholtz P."/>
            <person name="Kyrpides N.C."/>
            <person name="Klenk H.P."/>
            <person name="Mavromatis K."/>
        </authorList>
    </citation>
    <scope>NUCLEOTIDE SEQUENCE [LARGE SCALE GENOMIC DNA]</scope>
    <source>
        <strain evidence="5">ATCC 29530 / DSM 19594 / LMG 11500 / NCIMB 11436 / LSU 4</strain>
    </source>
</reference>
<evidence type="ECO:0000313" key="5">
    <source>
        <dbReference type="Proteomes" id="UP000000493"/>
    </source>
</evidence>
<dbReference type="SMART" id="SM00448">
    <property type="entry name" value="REC"/>
    <property type="match status" value="1"/>
</dbReference>
<sequence length="242" mass="27544">MKPKVLIVEDELITATEFKEAMQAAGFEVPVVADRISSAMVAFETVVFDLILLDITLKHDSLDGLYFAGQIRKTSEVPIIFITGDTNEAMLERMNALGNINYMMKAVRTQELIFKSKMMIGKKEENETAGHKHQEIILLPINKAHQKVKKSDIVAIKANGSYSDIYIATEPHHHTLSMNMKKLLEGIRYNDFFRLNKSNVINVNFIDRIEKDQLLLGCHNLKYALAKGQKREILERLPSIRT</sequence>
<organism evidence="4 5">
    <name type="scientific">Runella slithyformis (strain ATCC 29530 / DSM 19594 / LMG 11500 / NCIMB 11436 / LSU 4)</name>
    <dbReference type="NCBI Taxonomy" id="761193"/>
    <lineage>
        <taxon>Bacteria</taxon>
        <taxon>Pseudomonadati</taxon>
        <taxon>Bacteroidota</taxon>
        <taxon>Cytophagia</taxon>
        <taxon>Cytophagales</taxon>
        <taxon>Spirosomataceae</taxon>
        <taxon>Runella</taxon>
    </lineage>
</organism>
<dbReference type="InterPro" id="IPR050595">
    <property type="entry name" value="Bact_response_regulator"/>
</dbReference>
<evidence type="ECO:0000256" key="2">
    <source>
        <dbReference type="PROSITE-ProRule" id="PRU00169"/>
    </source>
</evidence>
<dbReference type="PANTHER" id="PTHR44591:SF3">
    <property type="entry name" value="RESPONSE REGULATORY DOMAIN-CONTAINING PROTEIN"/>
    <property type="match status" value="1"/>
</dbReference>
<dbReference type="Proteomes" id="UP000000493">
    <property type="component" value="Chromosome"/>
</dbReference>
<dbReference type="Pfam" id="PF04397">
    <property type="entry name" value="LytTR"/>
    <property type="match status" value="1"/>
</dbReference>
<dbReference type="GO" id="GO:0000160">
    <property type="term" value="P:phosphorelay signal transduction system"/>
    <property type="evidence" value="ECO:0007669"/>
    <property type="project" value="InterPro"/>
</dbReference>
<dbReference type="RefSeq" id="WP_013927984.1">
    <property type="nucleotide sequence ID" value="NC_015703.1"/>
</dbReference>
<dbReference type="GO" id="GO:0003677">
    <property type="term" value="F:DNA binding"/>
    <property type="evidence" value="ECO:0007669"/>
    <property type="project" value="InterPro"/>
</dbReference>
<dbReference type="SMART" id="SM00850">
    <property type="entry name" value="LytTR"/>
    <property type="match status" value="1"/>
</dbReference>
<feature type="modified residue" description="4-aspartylphosphate" evidence="2">
    <location>
        <position position="54"/>
    </location>
</feature>
<dbReference type="Gene3D" id="3.40.50.2300">
    <property type="match status" value="1"/>
</dbReference>
<dbReference type="InterPro" id="IPR001789">
    <property type="entry name" value="Sig_transdc_resp-reg_receiver"/>
</dbReference>
<dbReference type="AlphaFoldDB" id="A0A7U4E5Y0"/>
<name>A0A7U4E5Y0_RUNSL</name>
<dbReference type="PANTHER" id="PTHR44591">
    <property type="entry name" value="STRESS RESPONSE REGULATOR PROTEIN 1"/>
    <property type="match status" value="1"/>
</dbReference>
<keyword evidence="1 2" id="KW-0597">Phosphoprotein</keyword>
<feature type="domain" description="Response regulatory" evidence="3">
    <location>
        <begin position="4"/>
        <end position="120"/>
    </location>
</feature>
<evidence type="ECO:0000259" key="3">
    <source>
        <dbReference type="PROSITE" id="PS50110"/>
    </source>
</evidence>
<dbReference type="Gene3D" id="2.40.50.1020">
    <property type="entry name" value="LytTr DNA-binding domain"/>
    <property type="match status" value="1"/>
</dbReference>
<dbReference type="InterPro" id="IPR011006">
    <property type="entry name" value="CheY-like_superfamily"/>
</dbReference>
<protein>
    <submittedName>
        <fullName evidence="4">Response regulator receiver protein</fullName>
    </submittedName>
</protein>
<proteinExistence type="predicted"/>
<evidence type="ECO:0000313" key="4">
    <source>
        <dbReference type="EMBL" id="AEI48673.1"/>
    </source>
</evidence>
<accession>A0A7U4E5Y0</accession>